<dbReference type="CDD" id="cd07736">
    <property type="entry name" value="PhnP-like_MBL-fold"/>
    <property type="match status" value="1"/>
</dbReference>
<dbReference type="Pfam" id="PF12706">
    <property type="entry name" value="Lactamase_B_2"/>
    <property type="match status" value="1"/>
</dbReference>
<feature type="domain" description="Metallo-beta-lactamase" evidence="1">
    <location>
        <begin position="74"/>
        <end position="226"/>
    </location>
</feature>
<gene>
    <name evidence="2" type="ORF">BTO08_16475</name>
</gene>
<dbReference type="InterPro" id="IPR001279">
    <property type="entry name" value="Metallo-B-lactamas"/>
</dbReference>
<dbReference type="SUPFAM" id="SSF56281">
    <property type="entry name" value="Metallo-hydrolase/oxidoreductase"/>
    <property type="match status" value="1"/>
</dbReference>
<protein>
    <submittedName>
        <fullName evidence="2">Phosphonate metabolism protein PhnP</fullName>
    </submittedName>
</protein>
<evidence type="ECO:0000313" key="3">
    <source>
        <dbReference type="Proteomes" id="UP000238730"/>
    </source>
</evidence>
<dbReference type="AlphaFoldDB" id="A0A2S7VJM3"/>
<sequence>MLSLTLLGTGAAGGVPLYGCHCSACEAATHDHNLERKPCSAMIEWGDEQNKKRLLIDAGIMDLHKRFSVGSYIGFLLTHFHVDHVQGLFHLRWGNGALIPVWCPNDPLGCADLLKHSGCLDFRSYLHHGVPFNVEGLKITPLSMQHSKPTFGYLFEFDGNTVAYLTDTDGLPLETEQYLLSVNKLDALVLDCSFPPALERGNHSDIDTAFDVYERLLPKQFIITHIGHELDCWLQDNQVPSSLVIGCDGHKVDLI</sequence>
<reference evidence="2 3" key="1">
    <citation type="submission" date="2016-12" db="EMBL/GenBank/DDBJ databases">
        <title>Diversity of luminous bacteria.</title>
        <authorList>
            <person name="Yoshizawa S."/>
            <person name="Kogure K."/>
        </authorList>
    </citation>
    <scope>NUCLEOTIDE SEQUENCE [LARGE SCALE GENOMIC DNA]</scope>
    <source>
        <strain evidence="2 3">LC1-200</strain>
    </source>
</reference>
<dbReference type="PANTHER" id="PTHR42663">
    <property type="entry name" value="HYDROLASE C777.06C-RELATED-RELATED"/>
    <property type="match status" value="1"/>
</dbReference>
<dbReference type="InterPro" id="IPR017693">
    <property type="entry name" value="Phosphonate_metab_PhnP"/>
</dbReference>
<dbReference type="NCBIfam" id="TIGR03307">
    <property type="entry name" value="PhnP"/>
    <property type="match status" value="1"/>
</dbReference>
<comment type="caution">
    <text evidence="2">The sequence shown here is derived from an EMBL/GenBank/DDBJ whole genome shotgun (WGS) entry which is preliminary data.</text>
</comment>
<dbReference type="Gene3D" id="3.60.15.10">
    <property type="entry name" value="Ribonuclease Z/Hydroxyacylglutathione hydrolase-like"/>
    <property type="match status" value="1"/>
</dbReference>
<organism evidence="2 3">
    <name type="scientific">Photobacterium angustum</name>
    <dbReference type="NCBI Taxonomy" id="661"/>
    <lineage>
        <taxon>Bacteria</taxon>
        <taxon>Pseudomonadati</taxon>
        <taxon>Pseudomonadota</taxon>
        <taxon>Gammaproteobacteria</taxon>
        <taxon>Vibrionales</taxon>
        <taxon>Vibrionaceae</taxon>
        <taxon>Photobacterium</taxon>
    </lineage>
</organism>
<dbReference type="GO" id="GO:0019700">
    <property type="term" value="P:organic phosphonate catabolic process"/>
    <property type="evidence" value="ECO:0007669"/>
    <property type="project" value="InterPro"/>
</dbReference>
<proteinExistence type="predicted"/>
<accession>A0A2S7VJM3</accession>
<dbReference type="GO" id="GO:0008081">
    <property type="term" value="F:phosphoric diester hydrolase activity"/>
    <property type="evidence" value="ECO:0007669"/>
    <property type="project" value="InterPro"/>
</dbReference>
<dbReference type="EMBL" id="MSCJ01000003">
    <property type="protein sequence ID" value="PQJ61860.1"/>
    <property type="molecule type" value="Genomic_DNA"/>
</dbReference>
<dbReference type="PANTHER" id="PTHR42663:SF6">
    <property type="entry name" value="HYDROLASE C777.06C-RELATED"/>
    <property type="match status" value="1"/>
</dbReference>
<dbReference type="RefSeq" id="WP_105061712.1">
    <property type="nucleotide sequence ID" value="NZ_MSCJ01000003.1"/>
</dbReference>
<evidence type="ECO:0000313" key="2">
    <source>
        <dbReference type="EMBL" id="PQJ61860.1"/>
    </source>
</evidence>
<name>A0A2S7VJM3_PHOAN</name>
<evidence type="ECO:0000259" key="1">
    <source>
        <dbReference type="Pfam" id="PF12706"/>
    </source>
</evidence>
<dbReference type="InterPro" id="IPR036866">
    <property type="entry name" value="RibonucZ/Hydroxyglut_hydro"/>
</dbReference>
<dbReference type="InterPro" id="IPR035682">
    <property type="entry name" value="PhnP_MBL"/>
</dbReference>
<dbReference type="Proteomes" id="UP000238730">
    <property type="component" value="Unassembled WGS sequence"/>
</dbReference>
<dbReference type="OrthoDB" id="9803916at2"/>